<dbReference type="GO" id="GO:0031930">
    <property type="term" value="P:mitochondria-nucleus signaling pathway"/>
    <property type="evidence" value="ECO:0007669"/>
    <property type="project" value="TreeGrafter"/>
</dbReference>
<dbReference type="Gene3D" id="1.25.40.10">
    <property type="entry name" value="Tetratricopeptide repeat domain"/>
    <property type="match status" value="6"/>
</dbReference>
<feature type="domain" description="PROP1-like PPR" evidence="6">
    <location>
        <begin position="200"/>
        <end position="357"/>
    </location>
</feature>
<feature type="repeat" description="PPR" evidence="4">
    <location>
        <begin position="797"/>
        <end position="831"/>
    </location>
</feature>
<reference evidence="7" key="1">
    <citation type="journal article" date="2022" name="Cell">
        <title>Repeat-based holocentromeres influence genome architecture and karyotype evolution.</title>
        <authorList>
            <person name="Hofstatter P.G."/>
            <person name="Thangavel G."/>
            <person name="Lux T."/>
            <person name="Neumann P."/>
            <person name="Vondrak T."/>
            <person name="Novak P."/>
            <person name="Zhang M."/>
            <person name="Costa L."/>
            <person name="Castellani M."/>
            <person name="Scott A."/>
            <person name="Toegelov H."/>
            <person name="Fuchs J."/>
            <person name="Mata-Sucre Y."/>
            <person name="Dias Y."/>
            <person name="Vanzela A.L.L."/>
            <person name="Huettel B."/>
            <person name="Almeida C.C.S."/>
            <person name="Simkova H."/>
            <person name="Souza G."/>
            <person name="Pedrosa-Harand A."/>
            <person name="Macas J."/>
            <person name="Mayer K.F.X."/>
            <person name="Houben A."/>
            <person name="Marques A."/>
        </authorList>
    </citation>
    <scope>NUCLEOTIDE SEQUENCE</scope>
    <source>
        <strain evidence="7">RhyBre1mFocal</strain>
    </source>
</reference>
<evidence type="ECO:0000313" key="8">
    <source>
        <dbReference type="Proteomes" id="UP001151287"/>
    </source>
</evidence>
<feature type="repeat" description="PPR" evidence="4">
    <location>
        <begin position="342"/>
        <end position="376"/>
    </location>
</feature>
<dbReference type="Pfam" id="PF17177">
    <property type="entry name" value="PPR_long"/>
    <property type="match status" value="1"/>
</dbReference>
<evidence type="ECO:0000259" key="6">
    <source>
        <dbReference type="Pfam" id="PF17177"/>
    </source>
</evidence>
<keyword evidence="3" id="KW-0809">Transit peptide</keyword>
<dbReference type="PROSITE" id="PS51375">
    <property type="entry name" value="PPR"/>
    <property type="match status" value="11"/>
</dbReference>
<dbReference type="OrthoDB" id="185373at2759"/>
<evidence type="ECO:0000313" key="7">
    <source>
        <dbReference type="EMBL" id="KAJ1700393.1"/>
    </source>
</evidence>
<dbReference type="Pfam" id="PF13041">
    <property type="entry name" value="PPR_2"/>
    <property type="match status" value="4"/>
</dbReference>
<comment type="similarity">
    <text evidence="1">Belongs to the PPR family. P subfamily.</text>
</comment>
<evidence type="ECO:0000256" key="3">
    <source>
        <dbReference type="ARBA" id="ARBA00022946"/>
    </source>
</evidence>
<dbReference type="PANTHER" id="PTHR47936:SF1">
    <property type="entry name" value="PENTATRICOPEPTIDE REPEAT-CONTAINING PROTEIN GUN1, CHLOROPLASTIC"/>
    <property type="match status" value="1"/>
</dbReference>
<feature type="repeat" description="PPR" evidence="4">
    <location>
        <begin position="238"/>
        <end position="272"/>
    </location>
</feature>
<feature type="repeat" description="PPR" evidence="4">
    <location>
        <begin position="762"/>
        <end position="796"/>
    </location>
</feature>
<organism evidence="7 8">
    <name type="scientific">Rhynchospora breviuscula</name>
    <dbReference type="NCBI Taxonomy" id="2022672"/>
    <lineage>
        <taxon>Eukaryota</taxon>
        <taxon>Viridiplantae</taxon>
        <taxon>Streptophyta</taxon>
        <taxon>Embryophyta</taxon>
        <taxon>Tracheophyta</taxon>
        <taxon>Spermatophyta</taxon>
        <taxon>Magnoliopsida</taxon>
        <taxon>Liliopsida</taxon>
        <taxon>Poales</taxon>
        <taxon>Cyperaceae</taxon>
        <taxon>Cyperoideae</taxon>
        <taxon>Rhynchosporeae</taxon>
        <taxon>Rhynchospora</taxon>
    </lineage>
</organism>
<evidence type="ECO:0000256" key="5">
    <source>
        <dbReference type="SAM" id="MobiDB-lite"/>
    </source>
</evidence>
<dbReference type="Proteomes" id="UP001151287">
    <property type="component" value="Unassembled WGS sequence"/>
</dbReference>
<dbReference type="NCBIfam" id="TIGR00756">
    <property type="entry name" value="PPR"/>
    <property type="match status" value="11"/>
</dbReference>
<proteinExistence type="inferred from homology"/>
<dbReference type="AlphaFoldDB" id="A0A9Q0HWL9"/>
<feature type="repeat" description="PPR" evidence="4">
    <location>
        <begin position="412"/>
        <end position="446"/>
    </location>
</feature>
<dbReference type="EMBL" id="JAMQYH010000001">
    <property type="protein sequence ID" value="KAJ1700393.1"/>
    <property type="molecule type" value="Genomic_DNA"/>
</dbReference>
<dbReference type="InterPro" id="IPR002885">
    <property type="entry name" value="PPR_rpt"/>
</dbReference>
<evidence type="ECO:0000256" key="4">
    <source>
        <dbReference type="PROSITE-ProRule" id="PRU00708"/>
    </source>
</evidence>
<dbReference type="GO" id="GO:0010019">
    <property type="term" value="P:chloroplast-nucleus signaling pathway"/>
    <property type="evidence" value="ECO:0007669"/>
    <property type="project" value="TreeGrafter"/>
</dbReference>
<sequence>MATFKICGAQDIFDSKRYRFSARSSPNGPDLVGFNSLSLVSIARATKWRKYILIWGNQAEVRHVNHATISRIEAVRGTQLGPDLANKPQRRSDTGITPVLNPRIKGSKISPIDGNVRDIRNRFMHSSKPVRHLSRRKNVFRKGEGDKNLESNSQVDAYLSSVNPDSTVKMCNSILRKLEKDNDAGILKFFNWMRSNGKLKRNADAYQLALRAVARREDWFTAKKLLEEMVSVSECELHVKLYNSLIFICAKRGLTNWGSKWYDSMLETGVVPDAATVGMLMGLYQKVSNLSQAEFVFGHMRDCKIKCVSAYSAMITIYTRLGIFEKSEEVIGIMEKDGVVPNFENWLVWLNAYSQQGKLEEAESVLVSMKQCGFEPNIVAYNTLITGYGKGSHMSSAKWVFNCLNSLGLTPDETTYRSMVEGFGRVDDYKEALSFYKELKRLGFTPNSSNFYTMVNLQARHADAEHAAQTLTDMRAAGCQYSVIVSTVIQAYQRVSAVDRILCLLEASIYQNVLFDPTSCSLLAVAFVESSLIDHALRVLHEKKWRDCSNYEDNLYHVLICSCKEAGRYEDAVRFFEHMPKSGSRHNIHIVCTMIDVFTIMGKFNKAEDLYINFKKAGDSLDLVAYSVVVRMYIKAEKLHEACSVMEIIWTNDRITPDIYLFRDMLRTYQKCNMKEKLVSSYYWILKTGIRLDEAMYNCIINCCGHALPVDEVSRLFDEMIRFRFSPNTITINVMLDIYGKARLFSKAKKVFHMACNQGLANVISYNTMIAAYGQNRDFAKMSSLMQRMRSAGYPISLEVYNCMLDAYGKENQLEEFNAILRKMKDAKCDFDHYTYNTMINIYGRKGWIEEVSSVLKELRGRGLELDLYGYNTLIMAYGIAGMVEEAVDLVQEMRGKKINPDKVTYVNLIGALQRNENFLEAVKWSLWMKQMSGAN</sequence>
<gene>
    <name evidence="7" type="ORF">LUZ63_000172</name>
</gene>
<feature type="repeat" description="PPR" evidence="4">
    <location>
        <begin position="867"/>
        <end position="901"/>
    </location>
</feature>
<feature type="repeat" description="PPR" evidence="4">
    <location>
        <begin position="552"/>
        <end position="586"/>
    </location>
</feature>
<protein>
    <recommendedName>
        <fullName evidence="6">PROP1-like PPR domain-containing protein</fullName>
    </recommendedName>
</protein>
<keyword evidence="2" id="KW-0677">Repeat</keyword>
<dbReference type="PANTHER" id="PTHR47936">
    <property type="entry name" value="PPR_LONG DOMAIN-CONTAINING PROTEIN"/>
    <property type="match status" value="1"/>
</dbReference>
<evidence type="ECO:0000256" key="2">
    <source>
        <dbReference type="ARBA" id="ARBA00022737"/>
    </source>
</evidence>
<feature type="repeat" description="PPR" evidence="4">
    <location>
        <begin position="307"/>
        <end position="341"/>
    </location>
</feature>
<dbReference type="FunFam" id="1.25.40.10:FF:003613">
    <property type="entry name" value="Pentatricopeptide repeat-containing protein At3g23020"/>
    <property type="match status" value="1"/>
</dbReference>
<dbReference type="InterPro" id="IPR011990">
    <property type="entry name" value="TPR-like_helical_dom_sf"/>
</dbReference>
<feature type="region of interest" description="Disordered" evidence="5">
    <location>
        <begin position="81"/>
        <end position="100"/>
    </location>
</feature>
<dbReference type="Pfam" id="PF01535">
    <property type="entry name" value="PPR"/>
    <property type="match status" value="3"/>
</dbReference>
<dbReference type="SUPFAM" id="SSF81901">
    <property type="entry name" value="HCP-like"/>
    <property type="match status" value="1"/>
</dbReference>
<name>A0A9Q0HWL9_9POAL</name>
<feature type="repeat" description="PPR" evidence="4">
    <location>
        <begin position="377"/>
        <end position="411"/>
    </location>
</feature>
<feature type="repeat" description="PPR" evidence="4">
    <location>
        <begin position="832"/>
        <end position="866"/>
    </location>
</feature>
<accession>A0A9Q0HWL9</accession>
<dbReference type="InterPro" id="IPR033443">
    <property type="entry name" value="PROP1-like_PPR_dom"/>
</dbReference>
<dbReference type="GO" id="GO:0009507">
    <property type="term" value="C:chloroplast"/>
    <property type="evidence" value="ECO:0007669"/>
    <property type="project" value="TreeGrafter"/>
</dbReference>
<keyword evidence="8" id="KW-1185">Reference proteome</keyword>
<comment type="caution">
    <text evidence="7">The sequence shown here is derived from an EMBL/GenBank/DDBJ whole genome shotgun (WGS) entry which is preliminary data.</text>
</comment>
<feature type="repeat" description="PPR" evidence="4">
    <location>
        <begin position="693"/>
        <end position="727"/>
    </location>
</feature>
<evidence type="ECO:0000256" key="1">
    <source>
        <dbReference type="ARBA" id="ARBA00007626"/>
    </source>
</evidence>